<comment type="caution">
    <text evidence="2">The sequence shown here is derived from an EMBL/GenBank/DDBJ whole genome shotgun (WGS) entry which is preliminary data.</text>
</comment>
<gene>
    <name evidence="2" type="ORF">E1N52_42620</name>
</gene>
<dbReference type="OrthoDB" id="9104658at2"/>
<sequence length="62" mass="6663">MNNDQPEQLAGGDSKPDQLGRFITSPEFLDRANAAIARAVAALEAKGIKPAYIVRDRDHGVS</sequence>
<protein>
    <submittedName>
        <fullName evidence="2">Uncharacterized protein</fullName>
    </submittedName>
</protein>
<feature type="region of interest" description="Disordered" evidence="1">
    <location>
        <begin position="1"/>
        <end position="21"/>
    </location>
</feature>
<evidence type="ECO:0000256" key="1">
    <source>
        <dbReference type="SAM" id="MobiDB-lite"/>
    </source>
</evidence>
<accession>A0A4R5L0F8</accession>
<evidence type="ECO:0000313" key="3">
    <source>
        <dbReference type="Proteomes" id="UP000295606"/>
    </source>
</evidence>
<dbReference type="EMBL" id="SMOD01000097">
    <property type="protein sequence ID" value="TDG01892.1"/>
    <property type="molecule type" value="Genomic_DNA"/>
</dbReference>
<dbReference type="AlphaFoldDB" id="A0A4R5L0F8"/>
<dbReference type="RefSeq" id="WP_133191057.1">
    <property type="nucleotide sequence ID" value="NZ_SMOD01000097.1"/>
</dbReference>
<evidence type="ECO:0000313" key="2">
    <source>
        <dbReference type="EMBL" id="TDG01892.1"/>
    </source>
</evidence>
<dbReference type="Proteomes" id="UP000295606">
    <property type="component" value="Unassembled WGS sequence"/>
</dbReference>
<organism evidence="2 3">
    <name type="scientific">Paraburkholderia guartelaensis</name>
    <dbReference type="NCBI Taxonomy" id="2546446"/>
    <lineage>
        <taxon>Bacteria</taxon>
        <taxon>Pseudomonadati</taxon>
        <taxon>Pseudomonadota</taxon>
        <taxon>Betaproteobacteria</taxon>
        <taxon>Burkholderiales</taxon>
        <taxon>Burkholderiaceae</taxon>
        <taxon>Paraburkholderia</taxon>
    </lineage>
</organism>
<proteinExistence type="predicted"/>
<reference evidence="2 3" key="1">
    <citation type="submission" date="2019-03" db="EMBL/GenBank/DDBJ databases">
        <title>Paraburkholderia sp. isolated from native Mimosa gymnas in Guartela State Park, Brazil.</title>
        <authorList>
            <person name="Paulitsch F."/>
            <person name="Hungria M."/>
            <person name="Delamuta J.R.M."/>
            <person name="Ribeiro R.A."/>
            <person name="Dall'Agnol R."/>
            <person name="Silva J.S.B."/>
        </authorList>
    </citation>
    <scope>NUCLEOTIDE SEQUENCE [LARGE SCALE GENOMIC DNA]</scope>
    <source>
        <strain evidence="2 3">CNPSo 3008</strain>
    </source>
</reference>
<name>A0A4R5L0F8_9BURK</name>